<name>A0A6A0A1J2_HAELA</name>
<sequence length="147" mass="16656">MQAITPDAKVMKAHLAELGYMFAQGELPSTPDEWTLHKNEVCPKCKLKRFEDPTGDAKNLRPRAELFYLELEETLNTMLLSPGMQQWFNRDVDKGPGSFYASEAGKFMRDSVGADQFDNPYAVRLSLGIDWVQITETQSVQILVLQV</sequence>
<dbReference type="Proteomes" id="UP000485058">
    <property type="component" value="Unassembled WGS sequence"/>
</dbReference>
<evidence type="ECO:0000313" key="1">
    <source>
        <dbReference type="EMBL" id="GFH25048.1"/>
    </source>
</evidence>
<accession>A0A6A0A1J2</accession>
<comment type="caution">
    <text evidence="1">The sequence shown here is derived from an EMBL/GenBank/DDBJ whole genome shotgun (WGS) entry which is preliminary data.</text>
</comment>
<proteinExistence type="predicted"/>
<reference evidence="1 2" key="1">
    <citation type="submission" date="2020-02" db="EMBL/GenBank/DDBJ databases">
        <title>Draft genome sequence of Haematococcus lacustris strain NIES-144.</title>
        <authorList>
            <person name="Morimoto D."/>
            <person name="Nakagawa S."/>
            <person name="Yoshida T."/>
            <person name="Sawayama S."/>
        </authorList>
    </citation>
    <scope>NUCLEOTIDE SEQUENCE [LARGE SCALE GENOMIC DNA]</scope>
    <source>
        <strain evidence="1 2">NIES-144</strain>
    </source>
</reference>
<gene>
    <name evidence="1" type="ORF">HaLaN_22942</name>
</gene>
<evidence type="ECO:0000313" key="2">
    <source>
        <dbReference type="Proteomes" id="UP000485058"/>
    </source>
</evidence>
<dbReference type="EMBL" id="BLLF01002701">
    <property type="protein sequence ID" value="GFH25048.1"/>
    <property type="molecule type" value="Genomic_DNA"/>
</dbReference>
<protein>
    <submittedName>
        <fullName evidence="1">Uncharacterized protein</fullName>
    </submittedName>
</protein>
<organism evidence="1 2">
    <name type="scientific">Haematococcus lacustris</name>
    <name type="common">Green alga</name>
    <name type="synonym">Haematococcus pluvialis</name>
    <dbReference type="NCBI Taxonomy" id="44745"/>
    <lineage>
        <taxon>Eukaryota</taxon>
        <taxon>Viridiplantae</taxon>
        <taxon>Chlorophyta</taxon>
        <taxon>core chlorophytes</taxon>
        <taxon>Chlorophyceae</taxon>
        <taxon>CS clade</taxon>
        <taxon>Chlamydomonadales</taxon>
        <taxon>Haematococcaceae</taxon>
        <taxon>Haematococcus</taxon>
    </lineage>
</organism>
<keyword evidence="2" id="KW-1185">Reference proteome</keyword>
<dbReference type="AlphaFoldDB" id="A0A6A0A1J2"/>